<gene>
    <name evidence="4" type="ORF">SNOG_16170</name>
</gene>
<dbReference type="Proteomes" id="UP000001055">
    <property type="component" value="Unassembled WGS sequence"/>
</dbReference>
<proteinExistence type="predicted"/>
<organism evidence="4 5">
    <name type="scientific">Phaeosphaeria nodorum (strain SN15 / ATCC MYA-4574 / FGSC 10173)</name>
    <name type="common">Glume blotch fungus</name>
    <name type="synonym">Parastagonospora nodorum</name>
    <dbReference type="NCBI Taxonomy" id="321614"/>
    <lineage>
        <taxon>Eukaryota</taxon>
        <taxon>Fungi</taxon>
        <taxon>Dikarya</taxon>
        <taxon>Ascomycota</taxon>
        <taxon>Pezizomycotina</taxon>
        <taxon>Dothideomycetes</taxon>
        <taxon>Pleosporomycetidae</taxon>
        <taxon>Pleosporales</taxon>
        <taxon>Pleosporineae</taxon>
        <taxon>Phaeosphaeriaceae</taxon>
        <taxon>Parastagonospora</taxon>
    </lineage>
</organism>
<dbReference type="InParanoid" id="Q0TW49"/>
<dbReference type="PANTHER" id="PTHR24171:SF9">
    <property type="entry name" value="ANKYRIN REPEAT DOMAIN-CONTAINING PROTEIN 39"/>
    <property type="match status" value="1"/>
</dbReference>
<dbReference type="EMBL" id="CH445368">
    <property type="protein sequence ID" value="EAT76354.1"/>
    <property type="molecule type" value="Genomic_DNA"/>
</dbReference>
<dbReference type="InterPro" id="IPR002110">
    <property type="entry name" value="Ankyrin_rpt"/>
</dbReference>
<name>Q0TW49_PHANO</name>
<dbReference type="AlphaFoldDB" id="Q0TW49"/>
<keyword evidence="2 3" id="KW-0040">ANK repeat</keyword>
<evidence type="ECO:0000313" key="5">
    <source>
        <dbReference type="Proteomes" id="UP000001055"/>
    </source>
</evidence>
<dbReference type="RefSeq" id="XP_001806296.1">
    <property type="nucleotide sequence ID" value="XM_001806244.1"/>
</dbReference>
<dbReference type="PANTHER" id="PTHR24171">
    <property type="entry name" value="ANKYRIN REPEAT DOMAIN-CONTAINING PROTEIN 39-RELATED"/>
    <property type="match status" value="1"/>
</dbReference>
<feature type="repeat" description="ANK" evidence="3">
    <location>
        <begin position="35"/>
        <end position="67"/>
    </location>
</feature>
<dbReference type="OMA" id="EQGHEQV"/>
<evidence type="ECO:0000313" key="4">
    <source>
        <dbReference type="EMBL" id="EAT76354.1"/>
    </source>
</evidence>
<sequence length="89" mass="9454">MALMLMRKPDTNRAHEDIARLLINQGADVTAQFGSQANALQAASSAGHLSMVKLLIHHGALIDVPGGFYGSAVQAAYWKGIEQVVEAPL</sequence>
<dbReference type="SUPFAM" id="SSF48403">
    <property type="entry name" value="Ankyrin repeat"/>
    <property type="match status" value="1"/>
</dbReference>
<reference evidence="5" key="1">
    <citation type="journal article" date="2007" name="Plant Cell">
        <title>Dothideomycete-plant interactions illuminated by genome sequencing and EST analysis of the wheat pathogen Stagonospora nodorum.</title>
        <authorList>
            <person name="Hane J.K."/>
            <person name="Lowe R.G."/>
            <person name="Solomon P.S."/>
            <person name="Tan K.C."/>
            <person name="Schoch C.L."/>
            <person name="Spatafora J.W."/>
            <person name="Crous P.W."/>
            <person name="Kodira C."/>
            <person name="Birren B.W."/>
            <person name="Galagan J.E."/>
            <person name="Torriani S.F."/>
            <person name="McDonald B.A."/>
            <person name="Oliver R.P."/>
        </authorList>
    </citation>
    <scope>NUCLEOTIDE SEQUENCE [LARGE SCALE GENOMIC DNA]</scope>
    <source>
        <strain evidence="5">SN15 / ATCC MYA-4574 / FGSC 10173</strain>
    </source>
</reference>
<dbReference type="InterPro" id="IPR036770">
    <property type="entry name" value="Ankyrin_rpt-contain_sf"/>
</dbReference>
<dbReference type="PROSITE" id="PS50088">
    <property type="entry name" value="ANK_REPEAT"/>
    <property type="match status" value="1"/>
</dbReference>
<evidence type="ECO:0000256" key="1">
    <source>
        <dbReference type="ARBA" id="ARBA00022737"/>
    </source>
</evidence>
<dbReference type="KEGG" id="pno:SNOG_16170"/>
<keyword evidence="1" id="KW-0677">Repeat</keyword>
<evidence type="ECO:0000256" key="2">
    <source>
        <dbReference type="ARBA" id="ARBA00023043"/>
    </source>
</evidence>
<dbReference type="Gene3D" id="1.25.40.20">
    <property type="entry name" value="Ankyrin repeat-containing domain"/>
    <property type="match status" value="1"/>
</dbReference>
<protein>
    <submittedName>
        <fullName evidence="4">Uncharacterized protein</fullName>
    </submittedName>
</protein>
<dbReference type="GeneID" id="5983226"/>
<evidence type="ECO:0000256" key="3">
    <source>
        <dbReference type="PROSITE-ProRule" id="PRU00023"/>
    </source>
</evidence>
<dbReference type="Pfam" id="PF13637">
    <property type="entry name" value="Ank_4"/>
    <property type="match status" value="1"/>
</dbReference>
<accession>Q0TW49</accession>